<protein>
    <submittedName>
        <fullName evidence="2">SCP-like protein</fullName>
    </submittedName>
</protein>
<dbReference type="SUPFAM" id="SSF55797">
    <property type="entry name" value="PR-1-like"/>
    <property type="match status" value="2"/>
</dbReference>
<dbReference type="AlphaFoldDB" id="A0A368FPU4"/>
<dbReference type="EMBL" id="JOJR01001135">
    <property type="protein sequence ID" value="RCN32217.1"/>
    <property type="molecule type" value="Genomic_DNA"/>
</dbReference>
<dbReference type="CDD" id="cd05380">
    <property type="entry name" value="CAP_euk"/>
    <property type="match status" value="2"/>
</dbReference>
<dbReference type="Pfam" id="PF00188">
    <property type="entry name" value="CAP"/>
    <property type="match status" value="2"/>
</dbReference>
<dbReference type="Proteomes" id="UP000252519">
    <property type="component" value="Unassembled WGS sequence"/>
</dbReference>
<proteinExistence type="predicted"/>
<dbReference type="OrthoDB" id="5881539at2759"/>
<comment type="caution">
    <text evidence="2">The sequence shown here is derived from an EMBL/GenBank/DDBJ whole genome shotgun (WGS) entry which is preliminary data.</text>
</comment>
<dbReference type="InterPro" id="IPR014044">
    <property type="entry name" value="CAP_dom"/>
</dbReference>
<dbReference type="STRING" id="29170.A0A368FPU4"/>
<feature type="domain" description="SCP" evidence="1">
    <location>
        <begin position="14"/>
        <end position="155"/>
    </location>
</feature>
<evidence type="ECO:0000313" key="3">
    <source>
        <dbReference type="Proteomes" id="UP000252519"/>
    </source>
</evidence>
<sequence>LVSAFGCKNSLISDEWRKVVLEYHNDKRRKLSEGKQPCLNGIAKGAAKMNELVWDCTIEHYAFTTACTGTIDTTKYTENKATFKSKACNDTVKTKELLKTWWDEAKKQDLAASQEYKADIQHFGPMAADVGKGFACTYAACKGSESTLHCVYDVKMTVGQGTVYTGADPADVCKCDNNPDKCISFLCQYDYTPVEDIPERKCDDGMNGDLQTIATDMHNYYRRLSATGWAKDAKGGYAPVAKAMPALTYDCAQGADKVAAKTALLVKDCPDAPATGNMGGYALNYHLSKYNLPREEVLREAIKLWAEQVSTVGVGKENIFTDGAAYSQYANMLNDNAKTFACAVESCPKNGKSAIACQYDATPAADDPIYVIGKQPCKCTAPLTCSNLGGLCVAATP</sequence>
<dbReference type="SMART" id="SM00198">
    <property type="entry name" value="SCP"/>
    <property type="match status" value="2"/>
</dbReference>
<dbReference type="InterPro" id="IPR035940">
    <property type="entry name" value="CAP_sf"/>
</dbReference>
<organism evidence="2 3">
    <name type="scientific">Ancylostoma caninum</name>
    <name type="common">Dog hookworm</name>
    <dbReference type="NCBI Taxonomy" id="29170"/>
    <lineage>
        <taxon>Eukaryota</taxon>
        <taxon>Metazoa</taxon>
        <taxon>Ecdysozoa</taxon>
        <taxon>Nematoda</taxon>
        <taxon>Chromadorea</taxon>
        <taxon>Rhabditida</taxon>
        <taxon>Rhabditina</taxon>
        <taxon>Rhabditomorpha</taxon>
        <taxon>Strongyloidea</taxon>
        <taxon>Ancylostomatidae</taxon>
        <taxon>Ancylostomatinae</taxon>
        <taxon>Ancylostoma</taxon>
    </lineage>
</organism>
<name>A0A368FPU4_ANCCA</name>
<feature type="non-terminal residue" evidence="2">
    <location>
        <position position="1"/>
    </location>
</feature>
<reference evidence="2 3" key="1">
    <citation type="submission" date="2014-10" db="EMBL/GenBank/DDBJ databases">
        <title>Draft genome of the hookworm Ancylostoma caninum.</title>
        <authorList>
            <person name="Mitreva M."/>
        </authorList>
    </citation>
    <scope>NUCLEOTIDE SEQUENCE [LARGE SCALE GENOMIC DNA]</scope>
    <source>
        <strain evidence="2 3">Baltimore</strain>
    </source>
</reference>
<gene>
    <name evidence="2" type="ORF">ANCCAN_21979</name>
</gene>
<keyword evidence="3" id="KW-1185">Reference proteome</keyword>
<evidence type="ECO:0000259" key="1">
    <source>
        <dbReference type="SMART" id="SM00198"/>
    </source>
</evidence>
<evidence type="ECO:0000313" key="2">
    <source>
        <dbReference type="EMBL" id="RCN32217.1"/>
    </source>
</evidence>
<accession>A0A368FPU4</accession>
<feature type="domain" description="SCP" evidence="1">
    <location>
        <begin position="209"/>
        <end position="373"/>
    </location>
</feature>
<dbReference type="Gene3D" id="3.40.33.10">
    <property type="entry name" value="CAP"/>
    <property type="match status" value="2"/>
</dbReference>